<organism evidence="1 2">
    <name type="scientific">Salinicoccus kekensis</name>
    <dbReference type="NCBI Taxonomy" id="714307"/>
    <lineage>
        <taxon>Bacteria</taxon>
        <taxon>Bacillati</taxon>
        <taxon>Bacillota</taxon>
        <taxon>Bacilli</taxon>
        <taxon>Bacillales</taxon>
        <taxon>Staphylococcaceae</taxon>
        <taxon>Salinicoccus</taxon>
    </lineage>
</organism>
<gene>
    <name evidence="1" type="ORF">SAMN05878391_2018</name>
</gene>
<name>A0A285UQ74_9STAP</name>
<dbReference type="EMBL" id="OBQF01000005">
    <property type="protein sequence ID" value="SOC43548.1"/>
    <property type="molecule type" value="Genomic_DNA"/>
</dbReference>
<protein>
    <submittedName>
        <fullName evidence="1">Heat induced stress protein YflT</fullName>
    </submittedName>
</protein>
<dbReference type="Proteomes" id="UP000219412">
    <property type="component" value="Unassembled WGS sequence"/>
</dbReference>
<evidence type="ECO:0000313" key="2">
    <source>
        <dbReference type="Proteomes" id="UP000219412"/>
    </source>
</evidence>
<dbReference type="RefSeq" id="WP_179647173.1">
    <property type="nucleotide sequence ID" value="NZ_OBQF01000005.1"/>
</dbReference>
<sequence>MNYYEFFPNRDELLEEIELLKAEGYYESDFHVLAIEEADPDEMQWIKYTDINFHPYFSQGEGLKSIFSANEPAKNFMQRIELSDATSVEYLERVQDGEFFLYYTDEDKYAREKDAGRTPDAGAESP</sequence>
<dbReference type="AlphaFoldDB" id="A0A285UQ74"/>
<keyword evidence="2" id="KW-1185">Reference proteome</keyword>
<reference evidence="2" key="1">
    <citation type="submission" date="2017-08" db="EMBL/GenBank/DDBJ databases">
        <authorList>
            <person name="Varghese N."/>
            <person name="Submissions S."/>
        </authorList>
    </citation>
    <scope>NUCLEOTIDE SEQUENCE [LARGE SCALE GENOMIC DNA]</scope>
    <source>
        <strain evidence="2">DSM 23173</strain>
    </source>
</reference>
<proteinExistence type="predicted"/>
<evidence type="ECO:0000313" key="1">
    <source>
        <dbReference type="EMBL" id="SOC43548.1"/>
    </source>
</evidence>
<accession>A0A285UQ74</accession>